<protein>
    <submittedName>
        <fullName evidence="1">Uncharacterized protein</fullName>
    </submittedName>
</protein>
<gene>
    <name evidence="1" type="ORF">SEMRO_1140_G245500.1</name>
</gene>
<comment type="caution">
    <text evidence="1">The sequence shown here is derived from an EMBL/GenBank/DDBJ whole genome shotgun (WGS) entry which is preliminary data.</text>
</comment>
<dbReference type="EMBL" id="CAICTM010001138">
    <property type="protein sequence ID" value="CAB9520839.1"/>
    <property type="molecule type" value="Genomic_DNA"/>
</dbReference>
<accession>A0A9N8EIM3</accession>
<organism evidence="1 2">
    <name type="scientific">Seminavis robusta</name>
    <dbReference type="NCBI Taxonomy" id="568900"/>
    <lineage>
        <taxon>Eukaryota</taxon>
        <taxon>Sar</taxon>
        <taxon>Stramenopiles</taxon>
        <taxon>Ochrophyta</taxon>
        <taxon>Bacillariophyta</taxon>
        <taxon>Bacillariophyceae</taxon>
        <taxon>Bacillariophycidae</taxon>
        <taxon>Naviculales</taxon>
        <taxon>Naviculaceae</taxon>
        <taxon>Seminavis</taxon>
    </lineage>
</organism>
<proteinExistence type="predicted"/>
<dbReference type="SUPFAM" id="SSF52047">
    <property type="entry name" value="RNI-like"/>
    <property type="match status" value="1"/>
</dbReference>
<name>A0A9N8EIM3_9STRA</name>
<dbReference type="OrthoDB" id="55369at2759"/>
<keyword evidence="2" id="KW-1185">Reference proteome</keyword>
<evidence type="ECO:0000313" key="1">
    <source>
        <dbReference type="EMBL" id="CAB9520839.1"/>
    </source>
</evidence>
<dbReference type="Proteomes" id="UP001153069">
    <property type="component" value="Unassembled WGS sequence"/>
</dbReference>
<evidence type="ECO:0000313" key="2">
    <source>
        <dbReference type="Proteomes" id="UP001153069"/>
    </source>
</evidence>
<sequence>MAKSTKAIGRKGTGTASLRRPLVGQAILLKGGTGSKRQYNQKKACVLQYPKQGCWMTVRMYRDNTASSTNNPIDLKWRKGGFEGGAPRKEDPLKILDDETLKLVLSFLIQPVERETENPITSTLWLRNVVGRIHGQVRAVNQNWKNSIDRILPDFLGPVHVNFGFAYGHPHWVPPLARWLKNYRVQIETLDLGYVDLGDFPFLSQVIRECHTEHTTKLIAKRCNMSRAMRSNWSSYFSSHRKRNFIDLTTDGNSTGVVSVQHGQKELFETVAKNCPRLKDLSITVTLPTARRNYDDFTGTSLFALESIESLSISLGCFTADREADSNVVTKLIHKLPGLRSLTLSCPNSVRNWRFHIQSLSLEVIDTTGLGKHTYVSCDCPQLRTFSCVGGVYGNGTVPKLTEDQHESIFATMNNAANVVLLAGEFPCPYLSVPNSCEVRLKERLCGFHSFEWYSGAWSSCVNARFNPM</sequence>
<dbReference type="Gene3D" id="3.80.10.10">
    <property type="entry name" value="Ribonuclease Inhibitor"/>
    <property type="match status" value="1"/>
</dbReference>
<dbReference type="AlphaFoldDB" id="A0A9N8EIM3"/>
<reference evidence="1" key="1">
    <citation type="submission" date="2020-06" db="EMBL/GenBank/DDBJ databases">
        <authorList>
            <consortium name="Plant Systems Biology data submission"/>
        </authorList>
    </citation>
    <scope>NUCLEOTIDE SEQUENCE</scope>
    <source>
        <strain evidence="1">D6</strain>
    </source>
</reference>
<dbReference type="InterPro" id="IPR032675">
    <property type="entry name" value="LRR_dom_sf"/>
</dbReference>